<sequence>MALHPENESIRASLLHRDPLPTLDTTIKEIIFYETRLGLNKPTLRDVVAAVRPPTPKFSSVRCKNCQQSGHLFSACPKVECRYHHETGHIIKDCLVRPPYQSRVSTKQGVSSTSEGVSSSPPPASSSIATTVSDVSRFLTLNDLEALLKQIIPSSSSSQLALIVVPYKGSSNEEASWDKP</sequence>
<evidence type="ECO:0000259" key="2">
    <source>
        <dbReference type="SMART" id="SM00343"/>
    </source>
</evidence>
<dbReference type="OrthoDB" id="1706811at2759"/>
<dbReference type="AlphaFoldDB" id="A0A1R3KTB1"/>
<feature type="compositionally biased region" description="Low complexity" evidence="1">
    <location>
        <begin position="109"/>
        <end position="128"/>
    </location>
</feature>
<dbReference type="GO" id="GO:0008270">
    <property type="term" value="F:zinc ion binding"/>
    <property type="evidence" value="ECO:0007669"/>
    <property type="project" value="InterPro"/>
</dbReference>
<dbReference type="STRING" id="93759.A0A1R3KTB1"/>
<evidence type="ECO:0000313" key="4">
    <source>
        <dbReference type="Proteomes" id="UP000187203"/>
    </source>
</evidence>
<comment type="caution">
    <text evidence="3">The sequence shown here is derived from an EMBL/GenBank/DDBJ whole genome shotgun (WGS) entry which is preliminary data.</text>
</comment>
<gene>
    <name evidence="3" type="ORF">COLO4_04631</name>
</gene>
<dbReference type="GO" id="GO:0003676">
    <property type="term" value="F:nucleic acid binding"/>
    <property type="evidence" value="ECO:0007669"/>
    <property type="project" value="InterPro"/>
</dbReference>
<evidence type="ECO:0000313" key="3">
    <source>
        <dbReference type="EMBL" id="OMP10306.1"/>
    </source>
</evidence>
<name>A0A1R3KTB1_9ROSI</name>
<feature type="region of interest" description="Disordered" evidence="1">
    <location>
        <begin position="105"/>
        <end position="128"/>
    </location>
</feature>
<dbReference type="Proteomes" id="UP000187203">
    <property type="component" value="Unassembled WGS sequence"/>
</dbReference>
<accession>A0A1R3KTB1</accession>
<dbReference type="Gene3D" id="4.10.60.10">
    <property type="entry name" value="Zinc finger, CCHC-type"/>
    <property type="match status" value="1"/>
</dbReference>
<feature type="domain" description="CCHC-type" evidence="2">
    <location>
        <begin position="62"/>
        <end position="78"/>
    </location>
</feature>
<dbReference type="InterPro" id="IPR001878">
    <property type="entry name" value="Znf_CCHC"/>
</dbReference>
<proteinExistence type="predicted"/>
<keyword evidence="4" id="KW-1185">Reference proteome</keyword>
<dbReference type="SUPFAM" id="SSF57756">
    <property type="entry name" value="Retrovirus zinc finger-like domains"/>
    <property type="match status" value="1"/>
</dbReference>
<evidence type="ECO:0000256" key="1">
    <source>
        <dbReference type="SAM" id="MobiDB-lite"/>
    </source>
</evidence>
<feature type="domain" description="CCHC-type" evidence="2">
    <location>
        <begin position="80"/>
        <end position="96"/>
    </location>
</feature>
<dbReference type="InterPro" id="IPR036875">
    <property type="entry name" value="Znf_CCHC_sf"/>
</dbReference>
<organism evidence="3 4">
    <name type="scientific">Corchorus olitorius</name>
    <dbReference type="NCBI Taxonomy" id="93759"/>
    <lineage>
        <taxon>Eukaryota</taxon>
        <taxon>Viridiplantae</taxon>
        <taxon>Streptophyta</taxon>
        <taxon>Embryophyta</taxon>
        <taxon>Tracheophyta</taxon>
        <taxon>Spermatophyta</taxon>
        <taxon>Magnoliopsida</taxon>
        <taxon>eudicotyledons</taxon>
        <taxon>Gunneridae</taxon>
        <taxon>Pentapetalae</taxon>
        <taxon>rosids</taxon>
        <taxon>malvids</taxon>
        <taxon>Malvales</taxon>
        <taxon>Malvaceae</taxon>
        <taxon>Grewioideae</taxon>
        <taxon>Apeibeae</taxon>
        <taxon>Corchorus</taxon>
    </lineage>
</organism>
<dbReference type="SMART" id="SM00343">
    <property type="entry name" value="ZnF_C2HC"/>
    <property type="match status" value="2"/>
</dbReference>
<protein>
    <submittedName>
        <fullName evidence="3">Zinc finger, CCHC-type</fullName>
    </submittedName>
</protein>
<reference evidence="4" key="1">
    <citation type="submission" date="2013-09" db="EMBL/GenBank/DDBJ databases">
        <title>Corchorus olitorius genome sequencing.</title>
        <authorList>
            <person name="Alam M."/>
            <person name="Haque M.S."/>
            <person name="Islam M.S."/>
            <person name="Emdad E.M."/>
            <person name="Islam M.M."/>
            <person name="Ahmed B."/>
            <person name="Halim A."/>
            <person name="Hossen Q.M.M."/>
            <person name="Hossain M.Z."/>
            <person name="Ahmed R."/>
            <person name="Khan M.M."/>
            <person name="Islam R."/>
            <person name="Rashid M.M."/>
            <person name="Khan S.A."/>
            <person name="Rahman M.S."/>
            <person name="Alam M."/>
            <person name="Yahiya A.S."/>
            <person name="Khan M.S."/>
            <person name="Azam M.S."/>
            <person name="Haque T."/>
            <person name="Lashkar M.Z.H."/>
            <person name="Akhand A.I."/>
            <person name="Morshed G."/>
            <person name="Roy S."/>
            <person name="Uddin K.S."/>
            <person name="Rabeya T."/>
            <person name="Hossain A.S."/>
            <person name="Chowdhury A."/>
            <person name="Snigdha A.R."/>
            <person name="Mortoza M.S."/>
            <person name="Matin S.A."/>
            <person name="Hoque S.M.E."/>
            <person name="Islam M.K."/>
            <person name="Roy D.K."/>
            <person name="Haider R."/>
            <person name="Moosa M.M."/>
            <person name="Elias S.M."/>
            <person name="Hasan A.M."/>
            <person name="Jahan S."/>
            <person name="Shafiuddin M."/>
            <person name="Mahmood N."/>
            <person name="Shommy N.S."/>
        </authorList>
    </citation>
    <scope>NUCLEOTIDE SEQUENCE [LARGE SCALE GENOMIC DNA]</scope>
    <source>
        <strain evidence="4">cv. O-4</strain>
    </source>
</reference>
<dbReference type="EMBL" id="AWUE01011939">
    <property type="protein sequence ID" value="OMP10306.1"/>
    <property type="molecule type" value="Genomic_DNA"/>
</dbReference>